<dbReference type="Proteomes" id="UP001162156">
    <property type="component" value="Unassembled WGS sequence"/>
</dbReference>
<gene>
    <name evidence="1" type="ORF">NQ314_019018</name>
</gene>
<keyword evidence="2" id="KW-1185">Reference proteome</keyword>
<accession>A0AAV8WPQ4</accession>
<comment type="caution">
    <text evidence="1">The sequence shown here is derived from an EMBL/GenBank/DDBJ whole genome shotgun (WGS) entry which is preliminary data.</text>
</comment>
<protein>
    <submittedName>
        <fullName evidence="1">Uncharacterized protein</fullName>
    </submittedName>
</protein>
<dbReference type="EMBL" id="JANEYF010005380">
    <property type="protein sequence ID" value="KAJ8928429.1"/>
    <property type="molecule type" value="Genomic_DNA"/>
</dbReference>
<name>A0AAV8WPQ4_9CUCU</name>
<reference evidence="1" key="1">
    <citation type="journal article" date="2023" name="Insect Mol. Biol.">
        <title>Genome sequencing provides insights into the evolution of gene families encoding plant cell wall-degrading enzymes in longhorned beetles.</title>
        <authorList>
            <person name="Shin N.R."/>
            <person name="Okamura Y."/>
            <person name="Kirsch R."/>
            <person name="Pauchet Y."/>
        </authorList>
    </citation>
    <scope>NUCLEOTIDE SEQUENCE</scope>
    <source>
        <strain evidence="1">RBIC_L_NR</strain>
    </source>
</reference>
<proteinExistence type="predicted"/>
<dbReference type="AlphaFoldDB" id="A0AAV8WPQ4"/>
<evidence type="ECO:0000313" key="2">
    <source>
        <dbReference type="Proteomes" id="UP001162156"/>
    </source>
</evidence>
<evidence type="ECO:0000313" key="1">
    <source>
        <dbReference type="EMBL" id="KAJ8928429.1"/>
    </source>
</evidence>
<organism evidence="1 2">
    <name type="scientific">Rhamnusium bicolor</name>
    <dbReference type="NCBI Taxonomy" id="1586634"/>
    <lineage>
        <taxon>Eukaryota</taxon>
        <taxon>Metazoa</taxon>
        <taxon>Ecdysozoa</taxon>
        <taxon>Arthropoda</taxon>
        <taxon>Hexapoda</taxon>
        <taxon>Insecta</taxon>
        <taxon>Pterygota</taxon>
        <taxon>Neoptera</taxon>
        <taxon>Endopterygota</taxon>
        <taxon>Coleoptera</taxon>
        <taxon>Polyphaga</taxon>
        <taxon>Cucujiformia</taxon>
        <taxon>Chrysomeloidea</taxon>
        <taxon>Cerambycidae</taxon>
        <taxon>Lepturinae</taxon>
        <taxon>Rhagiini</taxon>
        <taxon>Rhamnusium</taxon>
    </lineage>
</organism>
<sequence length="35" mass="4237">MEIFINNKSQFIIHFSLKCTELKQRIEKELVSKIK</sequence>